<organism evidence="2 3">
    <name type="scientific">Aldrovandia affinis</name>
    <dbReference type="NCBI Taxonomy" id="143900"/>
    <lineage>
        <taxon>Eukaryota</taxon>
        <taxon>Metazoa</taxon>
        <taxon>Chordata</taxon>
        <taxon>Craniata</taxon>
        <taxon>Vertebrata</taxon>
        <taxon>Euteleostomi</taxon>
        <taxon>Actinopterygii</taxon>
        <taxon>Neopterygii</taxon>
        <taxon>Teleostei</taxon>
        <taxon>Notacanthiformes</taxon>
        <taxon>Halosauridae</taxon>
        <taxon>Aldrovandia</taxon>
    </lineage>
</organism>
<evidence type="ECO:0000313" key="2">
    <source>
        <dbReference type="EMBL" id="KAJ8373130.1"/>
    </source>
</evidence>
<accession>A0AAD7W2F1</accession>
<protein>
    <submittedName>
        <fullName evidence="2">Uncharacterized protein</fullName>
    </submittedName>
</protein>
<proteinExistence type="predicted"/>
<comment type="caution">
    <text evidence="2">The sequence shown here is derived from an EMBL/GenBank/DDBJ whole genome shotgun (WGS) entry which is preliminary data.</text>
</comment>
<dbReference type="AlphaFoldDB" id="A0AAD7W2F1"/>
<name>A0AAD7W2F1_9TELE</name>
<evidence type="ECO:0000313" key="3">
    <source>
        <dbReference type="Proteomes" id="UP001221898"/>
    </source>
</evidence>
<feature type="region of interest" description="Disordered" evidence="1">
    <location>
        <begin position="1"/>
        <end position="54"/>
    </location>
</feature>
<dbReference type="Proteomes" id="UP001221898">
    <property type="component" value="Unassembled WGS sequence"/>
</dbReference>
<gene>
    <name evidence="2" type="ORF">AAFF_G00270940</name>
</gene>
<reference evidence="2" key="1">
    <citation type="journal article" date="2023" name="Science">
        <title>Genome structures resolve the early diversification of teleost fishes.</title>
        <authorList>
            <person name="Parey E."/>
            <person name="Louis A."/>
            <person name="Montfort J."/>
            <person name="Bouchez O."/>
            <person name="Roques C."/>
            <person name="Iampietro C."/>
            <person name="Lluch J."/>
            <person name="Castinel A."/>
            <person name="Donnadieu C."/>
            <person name="Desvignes T."/>
            <person name="Floi Bucao C."/>
            <person name="Jouanno E."/>
            <person name="Wen M."/>
            <person name="Mejri S."/>
            <person name="Dirks R."/>
            <person name="Jansen H."/>
            <person name="Henkel C."/>
            <person name="Chen W.J."/>
            <person name="Zahm M."/>
            <person name="Cabau C."/>
            <person name="Klopp C."/>
            <person name="Thompson A.W."/>
            <person name="Robinson-Rechavi M."/>
            <person name="Braasch I."/>
            <person name="Lecointre G."/>
            <person name="Bobe J."/>
            <person name="Postlethwait J.H."/>
            <person name="Berthelot C."/>
            <person name="Roest Crollius H."/>
            <person name="Guiguen Y."/>
        </authorList>
    </citation>
    <scope>NUCLEOTIDE SEQUENCE</scope>
    <source>
        <strain evidence="2">NC1722</strain>
    </source>
</reference>
<sequence length="74" mass="7862">MAPGSKSPSIAGRLERWSWSAGPDEYEITDHEETGETPELTDRALPSPRVSCDKEPGLSAPLGLIGSALGLLTR</sequence>
<evidence type="ECO:0000256" key="1">
    <source>
        <dbReference type="SAM" id="MobiDB-lite"/>
    </source>
</evidence>
<keyword evidence="3" id="KW-1185">Reference proteome</keyword>
<dbReference type="EMBL" id="JAINUG010000372">
    <property type="protein sequence ID" value="KAJ8373130.1"/>
    <property type="molecule type" value="Genomic_DNA"/>
</dbReference>